<dbReference type="PANTHER" id="PTHR11584">
    <property type="entry name" value="SERINE/THREONINE PROTEIN KINASE"/>
    <property type="match status" value="1"/>
</dbReference>
<evidence type="ECO:0000256" key="5">
    <source>
        <dbReference type="ARBA" id="ARBA00022741"/>
    </source>
</evidence>
<protein>
    <recommendedName>
        <fullName evidence="2">mitogen-activated protein kinase kinase kinase</fullName>
        <ecNumber evidence="2">2.7.11.25</ecNumber>
    </recommendedName>
</protein>
<evidence type="ECO:0000256" key="4">
    <source>
        <dbReference type="ARBA" id="ARBA00022679"/>
    </source>
</evidence>
<reference evidence="14" key="1">
    <citation type="submission" date="2016-11" db="UniProtKB">
        <authorList>
            <consortium name="WormBaseParasite"/>
        </authorList>
    </citation>
    <scope>IDENTIFICATION</scope>
    <source>
        <strain evidence="14">pt0022</strain>
    </source>
</reference>
<feature type="compositionally biased region" description="Low complexity" evidence="12">
    <location>
        <begin position="623"/>
        <end position="632"/>
    </location>
</feature>
<dbReference type="WBParaSite" id="maker-PairedContig_5828-snap-gene-0.2-mRNA-1">
    <property type="protein sequence ID" value="maker-PairedContig_5828-snap-gene-0.2-mRNA-1"/>
    <property type="gene ID" value="maker-PairedContig_5828-snap-gene-0.2"/>
</dbReference>
<evidence type="ECO:0000256" key="11">
    <source>
        <dbReference type="SAM" id="Coils"/>
    </source>
</evidence>
<keyword evidence="6" id="KW-0418">Kinase</keyword>
<dbReference type="InterPro" id="IPR000719">
    <property type="entry name" value="Prot_kinase_dom"/>
</dbReference>
<dbReference type="FunFam" id="1.10.510.10:FF:000054">
    <property type="entry name" value="Mitogen-activated protein kinase kinase kinase 5"/>
    <property type="match status" value="1"/>
</dbReference>
<keyword evidence="7 10" id="KW-0067">ATP-binding</keyword>
<dbReference type="STRING" id="6293.A0A1I8EW03"/>
<comment type="catalytic activity">
    <reaction evidence="9">
        <text>L-seryl-[protein] + ATP = O-phospho-L-seryl-[protein] + ADP + H(+)</text>
        <dbReference type="Rhea" id="RHEA:17989"/>
        <dbReference type="Rhea" id="RHEA-COMP:9863"/>
        <dbReference type="Rhea" id="RHEA-COMP:11604"/>
        <dbReference type="ChEBI" id="CHEBI:15378"/>
        <dbReference type="ChEBI" id="CHEBI:29999"/>
        <dbReference type="ChEBI" id="CHEBI:30616"/>
        <dbReference type="ChEBI" id="CHEBI:83421"/>
        <dbReference type="ChEBI" id="CHEBI:456216"/>
        <dbReference type="EC" id="2.7.11.25"/>
    </reaction>
</comment>
<evidence type="ECO:0000313" key="14">
    <source>
        <dbReference type="WBParaSite" id="maker-PairedContig_5828-snap-gene-0.2-mRNA-1"/>
    </source>
</evidence>
<feature type="coiled-coil region" evidence="11">
    <location>
        <begin position="667"/>
        <end position="709"/>
    </location>
</feature>
<dbReference type="InterPro" id="IPR011009">
    <property type="entry name" value="Kinase-like_dom_sf"/>
</dbReference>
<feature type="compositionally biased region" description="Polar residues" evidence="12">
    <location>
        <begin position="401"/>
        <end position="411"/>
    </location>
</feature>
<feature type="region of interest" description="Disordered" evidence="12">
    <location>
        <begin position="401"/>
        <end position="421"/>
    </location>
</feature>
<evidence type="ECO:0000256" key="10">
    <source>
        <dbReference type="PROSITE-ProRule" id="PRU10141"/>
    </source>
</evidence>
<dbReference type="GO" id="GO:0005524">
    <property type="term" value="F:ATP binding"/>
    <property type="evidence" value="ECO:0007669"/>
    <property type="project" value="UniProtKB-UniRule"/>
</dbReference>
<dbReference type="PROSITE" id="PS00107">
    <property type="entry name" value="PROTEIN_KINASE_ATP"/>
    <property type="match status" value="1"/>
</dbReference>
<dbReference type="GO" id="GO:0004709">
    <property type="term" value="F:MAP kinase kinase kinase activity"/>
    <property type="evidence" value="ECO:0007669"/>
    <property type="project" value="UniProtKB-EC"/>
</dbReference>
<dbReference type="SMART" id="SM00220">
    <property type="entry name" value="S_TKc"/>
    <property type="match status" value="1"/>
</dbReference>
<dbReference type="PANTHER" id="PTHR11584:SF394">
    <property type="entry name" value="APOPTOTIC SIGNAL-REGULATING KINASE 1, ISOFORM C"/>
    <property type="match status" value="1"/>
</dbReference>
<dbReference type="InterPro" id="IPR013761">
    <property type="entry name" value="SAM/pointed_sf"/>
</dbReference>
<evidence type="ECO:0000256" key="9">
    <source>
        <dbReference type="ARBA" id="ARBA00048329"/>
    </source>
</evidence>
<evidence type="ECO:0000256" key="6">
    <source>
        <dbReference type="ARBA" id="ARBA00022777"/>
    </source>
</evidence>
<dbReference type="SUPFAM" id="SSF47769">
    <property type="entry name" value="SAM/Pointed domain"/>
    <property type="match status" value="1"/>
</dbReference>
<comment type="similarity">
    <text evidence="1">Belongs to the protein kinase superfamily. STE Ser/Thr protein kinase family. MAP kinase kinase kinase subfamily.</text>
</comment>
<dbReference type="Pfam" id="PF19039">
    <property type="entry name" value="ASK_PH"/>
    <property type="match status" value="1"/>
</dbReference>
<dbReference type="SUPFAM" id="SSF56112">
    <property type="entry name" value="Protein kinase-like (PK-like)"/>
    <property type="match status" value="1"/>
</dbReference>
<dbReference type="PROSITE" id="PS50011">
    <property type="entry name" value="PROTEIN_KINASE_DOM"/>
    <property type="match status" value="1"/>
</dbReference>
<dbReference type="Pfam" id="PF00069">
    <property type="entry name" value="Pkinase"/>
    <property type="match status" value="1"/>
</dbReference>
<evidence type="ECO:0000256" key="12">
    <source>
        <dbReference type="SAM" id="MobiDB-lite"/>
    </source>
</evidence>
<evidence type="ECO:0000256" key="2">
    <source>
        <dbReference type="ARBA" id="ARBA00012406"/>
    </source>
</evidence>
<keyword evidence="4" id="KW-0808">Transferase</keyword>
<sequence>MFLYVHENSDDFNLVFPSAAHCNKVMGSLIEMINELDGNAGRVLHDCEAQNRLEFEYELTNNGDRVVLGRGTYGVVYAGRDLSTQRSIVVKEVEVKNEEEVQPLMEEIQLHSTLSHQNIVQYLGCKLVKKDQGNDIFQIIMEQVPGGSLSSLLRSKWGPLLDNEKTMAIYGKQILDGLRYLHDQKIVHRDIKGDNVLVNTYSGVCKISDFGTCKRLAGLNPVTETFAGTLQYMAPEVIDHGQRGYGAPADIWSFGCTMVEMATGRPPFVELGSPQAAMFKVGMFKTHPPIPDGLSERCKRFILRCFEPDPRKRATAAELLMDPFIQHLIPHSNRSGSANKKHFEAWKYNREMQRSVSYIGAQGEADKDTETVKNLHLLIESATAPRLTSYQLDHSTISPNSYNLQLSQPSSPVIDDNTHPPLNSSSLYSSSSINGAVPSFANSISLNRMASDESGMSSRFFMLKKDSERRNTLARFMLDYKVEIIDNWYEHLTKSQVTGDLVVTKEMLLTLLLGMRSYLFSKDTAPIQDAIDTVRAQLDFEPAAISQVNLALYGFSEAVQPSLRQQTIKPHWIFALDNLIRSAVQAAVSILSPGIILIIPQLAIFSDLSAMLSVQDAPGNRMSSISRESGGSHSEHSTVDSQSCSVSRGITREAMWGNFSPEMRKEMRALVDENRRLFEELVAVEREYNELLQTTLKEKRLRVERLSDLLSDNDNTLSNQQLLTLPSLPSGFPLSPLETKADSKSSPICTVGSIQSLEQEPFNRLETSSNVRNDELAQWLRSFGCDNATIRRIQEEEYTKQDLLDFVTREDLMRLNLRGGVVCRIWRKILQNREHQRISGFSSPADFHSRHSSSEDFHSMPNDQEIFAVTELNNI</sequence>
<feature type="binding site" evidence="10">
    <location>
        <position position="91"/>
    </location>
    <ligand>
        <name>ATP</name>
        <dbReference type="ChEBI" id="CHEBI:30616"/>
    </ligand>
</feature>
<evidence type="ECO:0000256" key="7">
    <source>
        <dbReference type="ARBA" id="ARBA00022840"/>
    </source>
</evidence>
<proteinExistence type="inferred from homology"/>
<dbReference type="InterPro" id="IPR043969">
    <property type="entry name" value="MAP3K_PH"/>
</dbReference>
<evidence type="ECO:0000256" key="1">
    <source>
        <dbReference type="ARBA" id="ARBA00006529"/>
    </source>
</evidence>
<dbReference type="PROSITE" id="PS00108">
    <property type="entry name" value="PROTEIN_KINASE_ST"/>
    <property type="match status" value="1"/>
</dbReference>
<dbReference type="Gene3D" id="3.30.200.20">
    <property type="entry name" value="Phosphorylase Kinase, domain 1"/>
    <property type="match status" value="1"/>
</dbReference>
<keyword evidence="5 10" id="KW-0547">Nucleotide-binding</keyword>
<dbReference type="InterPro" id="IPR017441">
    <property type="entry name" value="Protein_kinase_ATP_BS"/>
</dbReference>
<evidence type="ECO:0000256" key="8">
    <source>
        <dbReference type="ARBA" id="ARBA00047559"/>
    </source>
</evidence>
<evidence type="ECO:0000256" key="3">
    <source>
        <dbReference type="ARBA" id="ARBA00022527"/>
    </source>
</evidence>
<name>A0A1I8EW03_WUCBA</name>
<dbReference type="InterPro" id="IPR046873">
    <property type="entry name" value="HisK-N-like"/>
</dbReference>
<feature type="domain" description="Protein kinase" evidence="13">
    <location>
        <begin position="62"/>
        <end position="325"/>
    </location>
</feature>
<dbReference type="InterPro" id="IPR008271">
    <property type="entry name" value="Ser/Thr_kinase_AS"/>
</dbReference>
<keyword evidence="3" id="KW-0723">Serine/threonine-protein kinase</keyword>
<accession>A0A1I8EW03</accession>
<dbReference type="Gene3D" id="1.10.510.10">
    <property type="entry name" value="Transferase(Phosphotransferase) domain 1"/>
    <property type="match status" value="1"/>
</dbReference>
<dbReference type="EC" id="2.7.11.25" evidence="2"/>
<evidence type="ECO:0000259" key="13">
    <source>
        <dbReference type="PROSITE" id="PS50011"/>
    </source>
</evidence>
<keyword evidence="11" id="KW-0175">Coiled coil</keyword>
<organism evidence="14">
    <name type="scientific">Wuchereria bancrofti</name>
    <dbReference type="NCBI Taxonomy" id="6293"/>
    <lineage>
        <taxon>Eukaryota</taxon>
        <taxon>Metazoa</taxon>
        <taxon>Ecdysozoa</taxon>
        <taxon>Nematoda</taxon>
        <taxon>Chromadorea</taxon>
        <taxon>Rhabditida</taxon>
        <taxon>Spirurina</taxon>
        <taxon>Spiruromorpha</taxon>
        <taxon>Filarioidea</taxon>
        <taxon>Onchocercidae</taxon>
        <taxon>Wuchereria</taxon>
    </lineage>
</organism>
<dbReference type="AlphaFoldDB" id="A0A1I8EW03"/>
<feature type="region of interest" description="Disordered" evidence="12">
    <location>
        <begin position="619"/>
        <end position="644"/>
    </location>
</feature>
<dbReference type="Pfam" id="PF20302">
    <property type="entry name" value="HisK-N-like"/>
    <property type="match status" value="1"/>
</dbReference>
<comment type="catalytic activity">
    <reaction evidence="8">
        <text>L-threonyl-[protein] + ATP = O-phospho-L-threonyl-[protein] + ADP + H(+)</text>
        <dbReference type="Rhea" id="RHEA:46608"/>
        <dbReference type="Rhea" id="RHEA-COMP:11060"/>
        <dbReference type="Rhea" id="RHEA-COMP:11605"/>
        <dbReference type="ChEBI" id="CHEBI:15378"/>
        <dbReference type="ChEBI" id="CHEBI:30013"/>
        <dbReference type="ChEBI" id="CHEBI:30616"/>
        <dbReference type="ChEBI" id="CHEBI:61977"/>
        <dbReference type="ChEBI" id="CHEBI:456216"/>
        <dbReference type="EC" id="2.7.11.25"/>
    </reaction>
</comment>